<dbReference type="PANTHER" id="PTHR37610">
    <property type="entry name" value="CCHC-TYPE DOMAIN-CONTAINING PROTEIN"/>
    <property type="match status" value="1"/>
</dbReference>
<sequence length="355" mass="39028">MERSRNPKDYMPWMRVDAMIKGWLATAMEKNIRNSVKYAGTASEIWSDLNERFGKESAPRAYELKQKITSTQQAGDTAIDVAATFGVPLITVGDLHTLINDIEVGKHDELLSEMTNDDRMETMDALGTICNSIQADNINADVTTGAKDQPKVNSNFRTLVADLVFNDVNISIPRKIVEKGRSRFARCLIEESSKADLVDVVTIGIPSLYEDGFTKETIRVMSPPIVTISNVVTPTIEKTNDGFQTVSKKKKRKGKSKSTNGGQFADPSVKQNIRYEPKENTSAPKKGVTNVGNTSQSSSMLMTTDKSSKKYNLSMSNSFSALNDEEDVENVYDKSSNLIQNTNAGGSSYFTAADG</sequence>
<evidence type="ECO:0000313" key="2">
    <source>
        <dbReference type="EMBL" id="GEU41172.1"/>
    </source>
</evidence>
<name>A0A6L2JX89_TANCI</name>
<feature type="compositionally biased region" description="Basic residues" evidence="1">
    <location>
        <begin position="247"/>
        <end position="256"/>
    </location>
</feature>
<organism evidence="2">
    <name type="scientific">Tanacetum cinerariifolium</name>
    <name type="common">Dalmatian daisy</name>
    <name type="synonym">Chrysanthemum cinerariifolium</name>
    <dbReference type="NCBI Taxonomy" id="118510"/>
    <lineage>
        <taxon>Eukaryota</taxon>
        <taxon>Viridiplantae</taxon>
        <taxon>Streptophyta</taxon>
        <taxon>Embryophyta</taxon>
        <taxon>Tracheophyta</taxon>
        <taxon>Spermatophyta</taxon>
        <taxon>Magnoliopsida</taxon>
        <taxon>eudicotyledons</taxon>
        <taxon>Gunneridae</taxon>
        <taxon>Pentapetalae</taxon>
        <taxon>asterids</taxon>
        <taxon>campanulids</taxon>
        <taxon>Asterales</taxon>
        <taxon>Asteraceae</taxon>
        <taxon>Asteroideae</taxon>
        <taxon>Anthemideae</taxon>
        <taxon>Anthemidinae</taxon>
        <taxon>Tanacetum</taxon>
    </lineage>
</organism>
<dbReference type="PANTHER" id="PTHR37610:SF38">
    <property type="entry name" value="RETROTRANSPOSON COPIA-LIKE N-TERMINAL DOMAIN-CONTAINING PROTEIN"/>
    <property type="match status" value="1"/>
</dbReference>
<gene>
    <name evidence="2" type="ORF">Tci_013150</name>
</gene>
<reference evidence="2" key="1">
    <citation type="journal article" date="2019" name="Sci. Rep.">
        <title>Draft genome of Tanacetum cinerariifolium, the natural source of mosquito coil.</title>
        <authorList>
            <person name="Yamashiro T."/>
            <person name="Shiraishi A."/>
            <person name="Satake H."/>
            <person name="Nakayama K."/>
        </authorList>
    </citation>
    <scope>NUCLEOTIDE SEQUENCE</scope>
</reference>
<evidence type="ECO:0000256" key="1">
    <source>
        <dbReference type="SAM" id="MobiDB-lite"/>
    </source>
</evidence>
<feature type="region of interest" description="Disordered" evidence="1">
    <location>
        <begin position="243"/>
        <end position="307"/>
    </location>
</feature>
<comment type="caution">
    <text evidence="2">The sequence shown here is derived from an EMBL/GenBank/DDBJ whole genome shotgun (WGS) entry which is preliminary data.</text>
</comment>
<proteinExistence type="predicted"/>
<dbReference type="EMBL" id="BKCJ010001402">
    <property type="protein sequence ID" value="GEU41172.1"/>
    <property type="molecule type" value="Genomic_DNA"/>
</dbReference>
<feature type="compositionally biased region" description="Polar residues" evidence="1">
    <location>
        <begin position="290"/>
        <end position="307"/>
    </location>
</feature>
<protein>
    <submittedName>
        <fullName evidence="2">Uncharacterized protein</fullName>
    </submittedName>
</protein>
<dbReference type="AlphaFoldDB" id="A0A6L2JX89"/>
<accession>A0A6L2JX89</accession>